<accession>X1HDV0</accession>
<dbReference type="EMBL" id="BARU01018334">
    <property type="protein sequence ID" value="GAH55260.1"/>
    <property type="molecule type" value="Genomic_DNA"/>
</dbReference>
<protein>
    <recommendedName>
        <fullName evidence="3">Phenylalanine-tRNA ligase class II N-terminal domain-containing protein</fullName>
    </recommendedName>
</protein>
<organism evidence="2">
    <name type="scientific">marine sediment metagenome</name>
    <dbReference type="NCBI Taxonomy" id="412755"/>
    <lineage>
        <taxon>unclassified sequences</taxon>
        <taxon>metagenomes</taxon>
        <taxon>ecological metagenomes</taxon>
    </lineage>
</organism>
<feature type="coiled-coil region" evidence="1">
    <location>
        <begin position="46"/>
        <end position="73"/>
    </location>
</feature>
<evidence type="ECO:0000313" key="2">
    <source>
        <dbReference type="EMBL" id="GAH55260.1"/>
    </source>
</evidence>
<sequence>MGFTKEQLLELKKATIVRRIQAIKSEADFRAFVSTTGKAEMKTVIKEGYQEEADKIRENNKKTEALASELISEKSKIDNL</sequence>
<evidence type="ECO:0000256" key="1">
    <source>
        <dbReference type="SAM" id="Coils"/>
    </source>
</evidence>
<reference evidence="2" key="1">
    <citation type="journal article" date="2014" name="Front. Microbiol.">
        <title>High frequency of phylogenetically diverse reductive dehalogenase-homologous genes in deep subseafloor sedimentary metagenomes.</title>
        <authorList>
            <person name="Kawai M."/>
            <person name="Futagami T."/>
            <person name="Toyoda A."/>
            <person name="Takaki Y."/>
            <person name="Nishi S."/>
            <person name="Hori S."/>
            <person name="Arai W."/>
            <person name="Tsubouchi T."/>
            <person name="Morono Y."/>
            <person name="Uchiyama I."/>
            <person name="Ito T."/>
            <person name="Fujiyama A."/>
            <person name="Inagaki F."/>
            <person name="Takami H."/>
        </authorList>
    </citation>
    <scope>NUCLEOTIDE SEQUENCE</scope>
    <source>
        <strain evidence="2">Expedition CK06-06</strain>
    </source>
</reference>
<evidence type="ECO:0008006" key="3">
    <source>
        <dbReference type="Google" id="ProtNLM"/>
    </source>
</evidence>
<proteinExistence type="predicted"/>
<comment type="caution">
    <text evidence="2">The sequence shown here is derived from an EMBL/GenBank/DDBJ whole genome shotgun (WGS) entry which is preliminary data.</text>
</comment>
<dbReference type="AlphaFoldDB" id="X1HDV0"/>
<gene>
    <name evidence="2" type="ORF">S03H2_30311</name>
</gene>
<keyword evidence="1" id="KW-0175">Coiled coil</keyword>
<name>X1HDV0_9ZZZZ</name>